<keyword evidence="2" id="KW-1185">Reference proteome</keyword>
<accession>A0A8S1DGI2</accession>
<gene>
    <name evidence="1" type="ORF">CLODIP_2_CD10062</name>
</gene>
<comment type="caution">
    <text evidence="1">The sequence shown here is derived from an EMBL/GenBank/DDBJ whole genome shotgun (WGS) entry which is preliminary data.</text>
</comment>
<reference evidence="1 2" key="1">
    <citation type="submission" date="2020-04" db="EMBL/GenBank/DDBJ databases">
        <authorList>
            <person name="Alioto T."/>
            <person name="Alioto T."/>
            <person name="Gomez Garrido J."/>
        </authorList>
    </citation>
    <scope>NUCLEOTIDE SEQUENCE [LARGE SCALE GENOMIC DNA]</scope>
</reference>
<dbReference type="EMBL" id="CADEPI010000137">
    <property type="protein sequence ID" value="CAB3376933.1"/>
    <property type="molecule type" value="Genomic_DNA"/>
</dbReference>
<dbReference type="Proteomes" id="UP000494165">
    <property type="component" value="Unassembled WGS sequence"/>
</dbReference>
<evidence type="ECO:0000313" key="1">
    <source>
        <dbReference type="EMBL" id="CAB3376933.1"/>
    </source>
</evidence>
<organism evidence="1 2">
    <name type="scientific">Cloeon dipterum</name>
    <dbReference type="NCBI Taxonomy" id="197152"/>
    <lineage>
        <taxon>Eukaryota</taxon>
        <taxon>Metazoa</taxon>
        <taxon>Ecdysozoa</taxon>
        <taxon>Arthropoda</taxon>
        <taxon>Hexapoda</taxon>
        <taxon>Insecta</taxon>
        <taxon>Pterygota</taxon>
        <taxon>Palaeoptera</taxon>
        <taxon>Ephemeroptera</taxon>
        <taxon>Pisciforma</taxon>
        <taxon>Baetidae</taxon>
        <taxon>Cloeon</taxon>
    </lineage>
</organism>
<name>A0A8S1DGI2_9INSE</name>
<sequence length="156" mass="17420">MDRSCRPQPTCTVNSFSVSSLNLWGYNSDGDIVKTKNGKKYFIGLDESSISYDSAALICCKLNMSMAEFTTQESWDNFYAFAKVQTFSSWNFFGQTTDNGNKTDTWCKSGTLVPDGIIPERLYNLTCGTKSLAILTPGGNRSYTAPTSKIHRYFCE</sequence>
<evidence type="ECO:0008006" key="3">
    <source>
        <dbReference type="Google" id="ProtNLM"/>
    </source>
</evidence>
<dbReference type="AlphaFoldDB" id="A0A8S1DGI2"/>
<protein>
    <recommendedName>
        <fullName evidence="3">C-type lectin domain-containing protein</fullName>
    </recommendedName>
</protein>
<proteinExistence type="predicted"/>
<evidence type="ECO:0000313" key="2">
    <source>
        <dbReference type="Proteomes" id="UP000494165"/>
    </source>
</evidence>